<feature type="active site" description="Charge relay system" evidence="5">
    <location>
        <position position="226"/>
    </location>
</feature>
<feature type="domain" description="PKD" evidence="7">
    <location>
        <begin position="1202"/>
        <end position="1244"/>
    </location>
</feature>
<feature type="compositionally biased region" description="Basic and acidic residues" evidence="6">
    <location>
        <begin position="387"/>
        <end position="397"/>
    </location>
</feature>
<dbReference type="SMART" id="SM00089">
    <property type="entry name" value="PKD"/>
    <property type="match status" value="1"/>
</dbReference>
<dbReference type="GO" id="GO:0004252">
    <property type="term" value="F:serine-type endopeptidase activity"/>
    <property type="evidence" value="ECO:0007669"/>
    <property type="project" value="UniProtKB-UniRule"/>
</dbReference>
<feature type="active site" description="Charge relay system" evidence="5">
    <location>
        <position position="251"/>
    </location>
</feature>
<dbReference type="InterPro" id="IPR022409">
    <property type="entry name" value="PKD/Chitinase_dom"/>
</dbReference>
<keyword evidence="3 5" id="KW-0378">Hydrolase</keyword>
<proteinExistence type="inferred from homology"/>
<dbReference type="PANTHER" id="PTHR43399">
    <property type="entry name" value="SUBTILISIN-RELATED"/>
    <property type="match status" value="1"/>
</dbReference>
<dbReference type="SUPFAM" id="SSF52743">
    <property type="entry name" value="Subtilisin-like"/>
    <property type="match status" value="1"/>
</dbReference>
<dbReference type="Pfam" id="PF18911">
    <property type="entry name" value="PKD_4"/>
    <property type="match status" value="1"/>
</dbReference>
<sequence length="1334" mass="149154">MQFLKFISCVLIFVVYHSINAQRLSNPFEQPFVQANATDQVDHQYYRMVQFKHLLSQEEKLDLSREGIWVDAYISGTTYLCTIQQTIQNRSTNKIMISSYAVDPKQKMSDEFSNGVGCTNNPNYGTYIIKYMPHISDALLSSLCDQSGLQLIKQSNLDRIFYTDYDPKKVADLANLPWIEYIACKPAPGQPEDREGRSLHRVNQISANFKENLFLDGEGVSICVRDDGFVGPHIDFKGRITNDVYGQDGTHGDMTSGIACGAGNIDPLISGMAPAAKLFVINYQDDFLDQTLNLHQKQGVVITNNSYSNGCNAGYTAITQIVDKQLYDNPNLLHVFSAGNANGSDCGYGAGTQWGNITGGHKIGKNVITVANVMIGGTIDPTSSRGPTKDGRLKPDVSARGNGELSTLNGNAYQVGGGTSAACPGVAGTSALLYQAYKKFNGQNPEAALIKATLMNTATDIGPIGPDFTFGYGMIDAYRAYKLLEEKRYQKLIINQQEIKEIEIQVPSGIAKAKFMIYWAEKESSLLAKKVLINDIDMEVINPTGTTILPLITNPTSDPNTLGLDAQPGIDTLNNFEQVSISFPVSGTYKIRIKGKFLPDNQVPFYLLYELEDKALRLTSPIGGEKFTSLESTNLYFTAYGSDSIKVRFSSNGGRTWSNIKNYLSGVRLGTWTVPLGINSDSCLMEVIQGNEIDRSGFFTITNAVTGVKAKKYCPNELILTWNRTKKDSFIVYAIGEQFMYPFMKVTDTFAIIPIDDPRKDWWFSVAGYTGSALSRRTKAIKIPDTLIACTITDDISIRPTNESFDNTYVSCGNQTIIYPKVTIQNRYRHTISNFSIQYYDQNNLISEPVTSVLDYNDSVTITLNNGIHLDFNGKKNIPIWIQLATDQNPYNDTTSITVDNRLINDPIGVYPMLENFDQVSFPATWEVVNAIPASAWQVKSQKNKTGQPSNVIQFNNSVFNYLGFNVDFYTNTIDLSTAINPYLYFDYAYHKQLEYTTYHDSLYVEVQTVCEGKTLTQRIFASGGPSLYTVDTSSRFNWVPFAASNWRTVAYDLSSFKGKKITVKFKYLRGLEGNMFIDNIHVKEKTNETEVVQLGRNLNEVCTSKEILYNTVQLPSATYAWDFGEYAIPRTSTVAGPNSVQYSLPGKKTITLSVKYLSFTYVDVRQIEVFGNSNANFSFIKELNNGVRFQNNSTYIKDVLWEFGDNSSSTEINPTHQFPAAQKYQVKLSNTNACGASFKTQEVDLTPVSNQDESKTSVLIYPNPTQHQMMVKSNEYIHYIKISSITGKTIRTIHFNKPEYQIELDTKMLANGMYILEMNSGISRQTVKFEKTE</sequence>
<dbReference type="InterPro" id="IPR034058">
    <property type="entry name" value="TagA/B/C/D_pept_dom"/>
</dbReference>
<evidence type="ECO:0000256" key="1">
    <source>
        <dbReference type="ARBA" id="ARBA00011073"/>
    </source>
</evidence>
<dbReference type="InterPro" id="IPR000601">
    <property type="entry name" value="PKD_dom"/>
</dbReference>
<dbReference type="InterPro" id="IPR035986">
    <property type="entry name" value="PKD_dom_sf"/>
</dbReference>
<feature type="region of interest" description="Disordered" evidence="6">
    <location>
        <begin position="379"/>
        <end position="401"/>
    </location>
</feature>
<comment type="caution">
    <text evidence="8">The sequence shown here is derived from an EMBL/GenBank/DDBJ whole genome shotgun (WGS) entry which is preliminary data.</text>
</comment>
<accession>A0A9D7S740</accession>
<reference evidence="8 9" key="1">
    <citation type="submission" date="2020-10" db="EMBL/GenBank/DDBJ databases">
        <title>Connecting structure to function with the recovery of over 1000 high-quality activated sludge metagenome-assembled genomes encoding full-length rRNA genes using long-read sequencing.</title>
        <authorList>
            <person name="Singleton C.M."/>
            <person name="Petriglieri F."/>
            <person name="Kristensen J.M."/>
            <person name="Kirkegaard R.H."/>
            <person name="Michaelsen T.Y."/>
            <person name="Andersen M.H."/>
            <person name="Karst S.M."/>
            <person name="Dueholm M.S."/>
            <person name="Nielsen P.H."/>
            <person name="Albertsen M."/>
        </authorList>
    </citation>
    <scope>NUCLEOTIDE SEQUENCE [LARGE SCALE GENOMIC DNA]</scope>
    <source>
        <strain evidence="8">Ribe_18-Q3-R11-54_BAT3C.373</strain>
    </source>
</reference>
<dbReference type="InterPro" id="IPR036852">
    <property type="entry name" value="Peptidase_S8/S53_dom_sf"/>
</dbReference>
<gene>
    <name evidence="8" type="ORF">IPO85_06265</name>
</gene>
<dbReference type="Gene3D" id="3.40.50.200">
    <property type="entry name" value="Peptidase S8/S53 domain"/>
    <property type="match status" value="1"/>
</dbReference>
<evidence type="ECO:0000313" key="9">
    <source>
        <dbReference type="Proteomes" id="UP000808349"/>
    </source>
</evidence>
<dbReference type="PANTHER" id="PTHR43399:SF4">
    <property type="entry name" value="CELL WALL-ASSOCIATED PROTEASE"/>
    <property type="match status" value="1"/>
</dbReference>
<evidence type="ECO:0000256" key="2">
    <source>
        <dbReference type="ARBA" id="ARBA00022670"/>
    </source>
</evidence>
<keyword evidence="4 5" id="KW-0720">Serine protease</keyword>
<dbReference type="Gene3D" id="2.60.120.380">
    <property type="match status" value="1"/>
</dbReference>
<dbReference type="PRINTS" id="PR00723">
    <property type="entry name" value="SUBTILISIN"/>
</dbReference>
<dbReference type="SUPFAM" id="SSF49785">
    <property type="entry name" value="Galactose-binding domain-like"/>
    <property type="match status" value="1"/>
</dbReference>
<keyword evidence="2 5" id="KW-0645">Protease</keyword>
<organism evidence="8 9">
    <name type="scientific">Candidatus Defluviibacterium haderslevense</name>
    <dbReference type="NCBI Taxonomy" id="2981993"/>
    <lineage>
        <taxon>Bacteria</taxon>
        <taxon>Pseudomonadati</taxon>
        <taxon>Bacteroidota</taxon>
        <taxon>Saprospiria</taxon>
        <taxon>Saprospirales</taxon>
        <taxon>Saprospiraceae</taxon>
        <taxon>Candidatus Defluviibacterium</taxon>
    </lineage>
</organism>
<dbReference type="InterPro" id="IPR015500">
    <property type="entry name" value="Peptidase_S8_subtilisin-rel"/>
</dbReference>
<evidence type="ECO:0000256" key="3">
    <source>
        <dbReference type="ARBA" id="ARBA00022801"/>
    </source>
</evidence>
<dbReference type="NCBIfam" id="TIGR04183">
    <property type="entry name" value="Por_Secre_tail"/>
    <property type="match status" value="1"/>
</dbReference>
<protein>
    <submittedName>
        <fullName evidence="8">S8 family serine peptidase</fullName>
    </submittedName>
</protein>
<dbReference type="GO" id="GO:0006508">
    <property type="term" value="P:proteolysis"/>
    <property type="evidence" value="ECO:0007669"/>
    <property type="project" value="UniProtKB-KW"/>
</dbReference>
<name>A0A9D7S740_9BACT</name>
<dbReference type="Pfam" id="PF18962">
    <property type="entry name" value="Por_Secre_tail"/>
    <property type="match status" value="1"/>
</dbReference>
<dbReference type="PROSITE" id="PS00138">
    <property type="entry name" value="SUBTILASE_SER"/>
    <property type="match status" value="1"/>
</dbReference>
<evidence type="ECO:0000313" key="8">
    <source>
        <dbReference type="EMBL" id="MBK9717105.1"/>
    </source>
</evidence>
<dbReference type="InterPro" id="IPR051048">
    <property type="entry name" value="Peptidase_S8/S53_subtilisin"/>
</dbReference>
<dbReference type="CDD" id="cd04842">
    <property type="entry name" value="Peptidases_S8_Kp43_protease"/>
    <property type="match status" value="1"/>
</dbReference>
<dbReference type="Pfam" id="PF00082">
    <property type="entry name" value="Peptidase_S8"/>
    <property type="match status" value="1"/>
</dbReference>
<dbReference type="PROSITE" id="PS51892">
    <property type="entry name" value="SUBTILASE"/>
    <property type="match status" value="1"/>
</dbReference>
<evidence type="ECO:0000256" key="5">
    <source>
        <dbReference type="PROSITE-ProRule" id="PRU01240"/>
    </source>
</evidence>
<evidence type="ECO:0000259" key="7">
    <source>
        <dbReference type="PROSITE" id="PS50093"/>
    </source>
</evidence>
<dbReference type="InterPro" id="IPR008979">
    <property type="entry name" value="Galactose-bd-like_sf"/>
</dbReference>
<evidence type="ECO:0000256" key="6">
    <source>
        <dbReference type="SAM" id="MobiDB-lite"/>
    </source>
</evidence>
<dbReference type="InterPro" id="IPR013783">
    <property type="entry name" value="Ig-like_fold"/>
</dbReference>
<comment type="similarity">
    <text evidence="1 5">Belongs to the peptidase S8 family.</text>
</comment>
<dbReference type="InterPro" id="IPR000209">
    <property type="entry name" value="Peptidase_S8/S53_dom"/>
</dbReference>
<dbReference type="InterPro" id="IPR026444">
    <property type="entry name" value="Secre_tail"/>
</dbReference>
<feature type="active site" description="Charge relay system" evidence="5">
    <location>
        <position position="420"/>
    </location>
</feature>
<dbReference type="PROSITE" id="PS50093">
    <property type="entry name" value="PKD"/>
    <property type="match status" value="1"/>
</dbReference>
<dbReference type="Proteomes" id="UP000808349">
    <property type="component" value="Unassembled WGS sequence"/>
</dbReference>
<dbReference type="CDD" id="cd00146">
    <property type="entry name" value="PKD"/>
    <property type="match status" value="1"/>
</dbReference>
<dbReference type="EMBL" id="JADKFW010000004">
    <property type="protein sequence ID" value="MBK9717105.1"/>
    <property type="molecule type" value="Genomic_DNA"/>
</dbReference>
<evidence type="ECO:0000256" key="4">
    <source>
        <dbReference type="ARBA" id="ARBA00022825"/>
    </source>
</evidence>
<dbReference type="InterPro" id="IPR023828">
    <property type="entry name" value="Peptidase_S8_Ser-AS"/>
</dbReference>
<dbReference type="SUPFAM" id="SSF49299">
    <property type="entry name" value="PKD domain"/>
    <property type="match status" value="1"/>
</dbReference>
<dbReference type="Gene3D" id="2.60.40.10">
    <property type="entry name" value="Immunoglobulins"/>
    <property type="match status" value="1"/>
</dbReference>